<evidence type="ECO:0000256" key="1">
    <source>
        <dbReference type="ARBA" id="ARBA00004123"/>
    </source>
</evidence>
<dbReference type="Proteomes" id="UP000016922">
    <property type="component" value="Unassembled WGS sequence"/>
</dbReference>
<feature type="domain" description="CID" evidence="10">
    <location>
        <begin position="1"/>
        <end position="154"/>
    </location>
</feature>
<dbReference type="InterPro" id="IPR012677">
    <property type="entry name" value="Nucleotide-bd_a/b_plait_sf"/>
</dbReference>
<dbReference type="PROSITE" id="PS50102">
    <property type="entry name" value="RRM"/>
    <property type="match status" value="1"/>
</dbReference>
<dbReference type="GO" id="GO:0036002">
    <property type="term" value="F:pre-mRNA binding"/>
    <property type="evidence" value="ECO:0007669"/>
    <property type="project" value="TreeGrafter"/>
</dbReference>
<dbReference type="GO" id="GO:0008380">
    <property type="term" value="P:RNA splicing"/>
    <property type="evidence" value="ECO:0007669"/>
    <property type="project" value="UniProtKB-KW"/>
</dbReference>
<dbReference type="RefSeq" id="XP_008082282.1">
    <property type="nucleotide sequence ID" value="XM_008084091.1"/>
</dbReference>
<organism evidence="11 12">
    <name type="scientific">Glarea lozoyensis (strain ATCC 20868 / MF5171)</name>
    <dbReference type="NCBI Taxonomy" id="1116229"/>
    <lineage>
        <taxon>Eukaryota</taxon>
        <taxon>Fungi</taxon>
        <taxon>Dikarya</taxon>
        <taxon>Ascomycota</taxon>
        <taxon>Pezizomycotina</taxon>
        <taxon>Leotiomycetes</taxon>
        <taxon>Helotiales</taxon>
        <taxon>Helotiaceae</taxon>
        <taxon>Glarea</taxon>
    </lineage>
</organism>
<dbReference type="SUPFAM" id="SSF48464">
    <property type="entry name" value="ENTH/VHS domain"/>
    <property type="match status" value="1"/>
</dbReference>
<evidence type="ECO:0000256" key="2">
    <source>
        <dbReference type="ARBA" id="ARBA00022553"/>
    </source>
</evidence>
<name>S3DFW3_GLAL2</name>
<dbReference type="CDD" id="cd16984">
    <property type="entry name" value="CID_Nrd1_like"/>
    <property type="match status" value="1"/>
</dbReference>
<feature type="region of interest" description="Disordered" evidence="8">
    <location>
        <begin position="591"/>
        <end position="686"/>
    </location>
</feature>
<proteinExistence type="predicted"/>
<reference evidence="11 12" key="1">
    <citation type="journal article" date="2013" name="BMC Genomics">
        <title>Genomics-driven discovery of the pneumocandin biosynthetic gene cluster in the fungus Glarea lozoyensis.</title>
        <authorList>
            <person name="Chen L."/>
            <person name="Yue Q."/>
            <person name="Zhang X."/>
            <person name="Xiang M."/>
            <person name="Wang C."/>
            <person name="Li S."/>
            <person name="Che Y."/>
            <person name="Ortiz-Lopez F.J."/>
            <person name="Bills G.F."/>
            <person name="Liu X."/>
            <person name="An Z."/>
        </authorList>
    </citation>
    <scope>NUCLEOTIDE SEQUENCE [LARGE SCALE GENOMIC DNA]</scope>
    <source>
        <strain evidence="12">ATCC 20868 / MF5171</strain>
    </source>
</reference>
<feature type="region of interest" description="Disordered" evidence="8">
    <location>
        <begin position="201"/>
        <end position="223"/>
    </location>
</feature>
<sequence>MSSAVADLEVGLQAMLQLKPPGVSGSRIQGITTLCLSNVQSESVLIQKLYTHFRKAPGTHKLGVLYVVDSVTRKWSEQAKNAGQPINNDAQDGTFAAGVNRVKELLPVLMNDIIQTAPNDQKEKIKKLVDIWEKGQTFPTHMLNQFKEKLNAPPQTSTTPPGSPPEHLQQALGTPAPSAQPVASNKNASILAALTNLARQNNAPSPATSQPQDNLYSTSNAQINPTFPTAQNVYAAPQPVNVPAPATSFASQPHIPAMPNYASSQPNPYAGAPPVAATASYDPAMQQKLQLIQTLASQGMPPDQIATVLAALPNLGSGAAAQAPPQYATQNQNHVVENGWGSRPDESRDRNGYSEREAVRSPQDRYRQRSRSRSPPRGWNGQASPAGHRRNDSNFDYADRDRNSPGRNRGDGYGRGRGGSEYRQRSPPRRGQSPSPSHSGGGNGGEKWVGHDATIARGSIKVLSRTLFVGGVTMPEHELRRIFDKFGQVQTCIVNKDKRHAFVKMVSREDAVRAKEAMEKNRTPDSQLRTRWGVGFGPRDCSDYQTGVSVIPISKLTDADRKWMLSAEYGGSGGKPIESGMVVEEPDIEIGQGVSSKAISRRMATDQSGNNGPKSSRDREKDDYGRNRRHERNDRRDDREDNGPPSMPAVPAFNAGFSFLGLPQNGMPMPMPGYPYAAQPPPPGRH</sequence>
<feature type="compositionally biased region" description="Basic and acidic residues" evidence="8">
    <location>
        <begin position="389"/>
        <end position="424"/>
    </location>
</feature>
<dbReference type="OMA" id="GIVQTCI"/>
<dbReference type="GO" id="GO:0031124">
    <property type="term" value="P:mRNA 3'-end processing"/>
    <property type="evidence" value="ECO:0007669"/>
    <property type="project" value="UniProtKB-ARBA"/>
</dbReference>
<feature type="compositionally biased region" description="Pro residues" evidence="8">
    <location>
        <begin position="669"/>
        <end position="686"/>
    </location>
</feature>
<dbReference type="GO" id="GO:0031126">
    <property type="term" value="P:sno(s)RNA 3'-end processing"/>
    <property type="evidence" value="ECO:0007669"/>
    <property type="project" value="UniProtKB-ARBA"/>
</dbReference>
<evidence type="ECO:0000256" key="7">
    <source>
        <dbReference type="PROSITE-ProRule" id="PRU00176"/>
    </source>
</evidence>
<dbReference type="EMBL" id="KE145363">
    <property type="protein sequence ID" value="EPE30871.1"/>
    <property type="molecule type" value="Genomic_DNA"/>
</dbReference>
<dbReference type="Pfam" id="PF00076">
    <property type="entry name" value="RRM_1"/>
    <property type="match status" value="1"/>
</dbReference>
<dbReference type="GO" id="GO:0000974">
    <property type="term" value="C:Prp19 complex"/>
    <property type="evidence" value="ECO:0007669"/>
    <property type="project" value="TreeGrafter"/>
</dbReference>
<dbReference type="FunFam" id="3.30.70.330:FF:000397">
    <property type="entry name" value="RNA binding protein Nrd1"/>
    <property type="match status" value="1"/>
</dbReference>
<dbReference type="InterPro" id="IPR008942">
    <property type="entry name" value="ENTH_VHS"/>
</dbReference>
<dbReference type="eggNOG" id="KOG0132">
    <property type="taxonomic scope" value="Eukaryota"/>
</dbReference>
<dbReference type="Pfam" id="PF21380">
    <property type="entry name" value="Nrd1-Seb1_dom2"/>
    <property type="match status" value="1"/>
</dbReference>
<feature type="compositionally biased region" description="Low complexity" evidence="8">
    <location>
        <begin position="429"/>
        <end position="438"/>
    </location>
</feature>
<evidence type="ECO:0000256" key="4">
    <source>
        <dbReference type="ARBA" id="ARBA00022884"/>
    </source>
</evidence>
<dbReference type="SMART" id="SM00360">
    <property type="entry name" value="RRM"/>
    <property type="match status" value="1"/>
</dbReference>
<dbReference type="GO" id="GO:0010629">
    <property type="term" value="P:negative regulation of gene expression"/>
    <property type="evidence" value="ECO:0007669"/>
    <property type="project" value="UniProtKB-ARBA"/>
</dbReference>
<dbReference type="GO" id="GO:0071006">
    <property type="term" value="C:U2-type catalytic step 1 spliceosome"/>
    <property type="evidence" value="ECO:0007669"/>
    <property type="project" value="TreeGrafter"/>
</dbReference>
<dbReference type="Gene3D" id="1.25.40.90">
    <property type="match status" value="1"/>
</dbReference>
<accession>S3DFW3</accession>
<keyword evidence="6" id="KW-0539">Nucleus</keyword>
<dbReference type="PROSITE" id="PS51391">
    <property type="entry name" value="CID"/>
    <property type="match status" value="1"/>
</dbReference>
<gene>
    <name evidence="11" type="ORF">GLAREA_03838</name>
</gene>
<dbReference type="HOGENOM" id="CLU_016577_0_0_1"/>
<dbReference type="GeneID" id="19462893"/>
<keyword evidence="3" id="KW-0507">mRNA processing</keyword>
<feature type="region of interest" description="Disordered" evidence="8">
    <location>
        <begin position="151"/>
        <end position="182"/>
    </location>
</feature>
<dbReference type="InterPro" id="IPR035979">
    <property type="entry name" value="RBD_domain_sf"/>
</dbReference>
<comment type="subcellular location">
    <subcellularLocation>
        <location evidence="1">Nucleus</location>
    </subcellularLocation>
</comment>
<evidence type="ECO:0000256" key="8">
    <source>
        <dbReference type="SAM" id="MobiDB-lite"/>
    </source>
</evidence>
<dbReference type="PANTHER" id="PTHR14089">
    <property type="entry name" value="PRE-MRNA-SPLICING FACTOR RBM22"/>
    <property type="match status" value="1"/>
</dbReference>
<dbReference type="InterPro" id="IPR006569">
    <property type="entry name" value="CID_dom"/>
</dbReference>
<dbReference type="GO" id="GO:0006369">
    <property type="term" value="P:termination of RNA polymerase II transcription"/>
    <property type="evidence" value="ECO:0007669"/>
    <property type="project" value="UniProtKB-ARBA"/>
</dbReference>
<dbReference type="SUPFAM" id="SSF54928">
    <property type="entry name" value="RNA-binding domain, RBD"/>
    <property type="match status" value="1"/>
</dbReference>
<dbReference type="Gene3D" id="3.30.70.330">
    <property type="match status" value="1"/>
</dbReference>
<dbReference type="PANTHER" id="PTHR14089:SF2">
    <property type="entry name" value="PRE-MRNA-SPLICING FACTOR CWC2"/>
    <property type="match status" value="1"/>
</dbReference>
<dbReference type="GO" id="GO:0071007">
    <property type="term" value="C:U2-type catalytic step 2 spliceosome"/>
    <property type="evidence" value="ECO:0007669"/>
    <property type="project" value="TreeGrafter"/>
</dbReference>
<keyword evidence="5" id="KW-0508">mRNA splicing</keyword>
<evidence type="ECO:0000256" key="6">
    <source>
        <dbReference type="ARBA" id="ARBA00023242"/>
    </source>
</evidence>
<keyword evidence="3" id="KW-0747">Spliceosome</keyword>
<feature type="region of interest" description="Disordered" evidence="8">
    <location>
        <begin position="336"/>
        <end position="450"/>
    </location>
</feature>
<evidence type="ECO:0000313" key="12">
    <source>
        <dbReference type="Proteomes" id="UP000016922"/>
    </source>
</evidence>
<evidence type="ECO:0000259" key="9">
    <source>
        <dbReference type="PROSITE" id="PS50102"/>
    </source>
</evidence>
<evidence type="ECO:0000313" key="11">
    <source>
        <dbReference type="EMBL" id="EPE30871.1"/>
    </source>
</evidence>
<feature type="domain" description="RRM" evidence="9">
    <location>
        <begin position="465"/>
        <end position="535"/>
    </location>
</feature>
<evidence type="ECO:0000259" key="10">
    <source>
        <dbReference type="PROSITE" id="PS51391"/>
    </source>
</evidence>
<keyword evidence="4 7" id="KW-0694">RNA-binding</keyword>
<dbReference type="InterPro" id="IPR000504">
    <property type="entry name" value="RRM_dom"/>
</dbReference>
<feature type="compositionally biased region" description="Basic and acidic residues" evidence="8">
    <location>
        <begin position="343"/>
        <end position="367"/>
    </location>
</feature>
<dbReference type="FunFam" id="1.25.40.90:FF:000026">
    <property type="entry name" value="RNA binding protein Nrd1"/>
    <property type="match status" value="1"/>
</dbReference>
<dbReference type="KEGG" id="glz:GLAREA_03838"/>
<dbReference type="GO" id="GO:0017070">
    <property type="term" value="F:U6 snRNA binding"/>
    <property type="evidence" value="ECO:0007669"/>
    <property type="project" value="TreeGrafter"/>
</dbReference>
<dbReference type="AlphaFoldDB" id="S3DFW3"/>
<dbReference type="SMART" id="SM00582">
    <property type="entry name" value="RPR"/>
    <property type="match status" value="1"/>
</dbReference>
<evidence type="ECO:0000256" key="3">
    <source>
        <dbReference type="ARBA" id="ARBA00022728"/>
    </source>
</evidence>
<dbReference type="STRING" id="1116229.S3DFW3"/>
<keyword evidence="12" id="KW-1185">Reference proteome</keyword>
<dbReference type="InterPro" id="IPR048892">
    <property type="entry name" value="Nrd1_Seb1_dom2"/>
</dbReference>
<keyword evidence="2" id="KW-0597">Phosphoprotein</keyword>
<evidence type="ECO:0000256" key="5">
    <source>
        <dbReference type="ARBA" id="ARBA00023187"/>
    </source>
</evidence>
<dbReference type="InterPro" id="IPR039171">
    <property type="entry name" value="Cwc2/Slt11"/>
</dbReference>
<feature type="compositionally biased region" description="Polar residues" evidence="8">
    <location>
        <begin position="605"/>
        <end position="614"/>
    </location>
</feature>
<dbReference type="Pfam" id="PF04818">
    <property type="entry name" value="CID"/>
    <property type="match status" value="1"/>
</dbReference>
<feature type="compositionally biased region" description="Basic and acidic residues" evidence="8">
    <location>
        <begin position="615"/>
        <end position="642"/>
    </location>
</feature>
<protein>
    <submittedName>
        <fullName evidence="11">RNA-binding, RBD</fullName>
    </submittedName>
</protein>
<dbReference type="OrthoDB" id="79367at2759"/>